<evidence type="ECO:0000313" key="1">
    <source>
        <dbReference type="EMBL" id="KAH3683016.1"/>
    </source>
</evidence>
<protein>
    <submittedName>
        <fullName evidence="1">Uncharacterized protein</fullName>
    </submittedName>
</protein>
<dbReference type="AlphaFoldDB" id="A0A9P8TLT0"/>
<accession>A0A9P8TLT0</accession>
<dbReference type="EMBL" id="JAEUBG010003284">
    <property type="protein sequence ID" value="KAH3683016.1"/>
    <property type="molecule type" value="Genomic_DNA"/>
</dbReference>
<sequence length="146" mass="15537">MSSATLSNCSIATLQASSKPLAILIGWIPLSISSKAWSNKAPARTTTPVVPSPISSSWDLDSSTNNLAISLSNSIWERMVAPSLVMVMSPSGEIKILSRPLGPSEVLMMEATALAARIWDFLASTPCCLFLVPWSLTMMKGLPISS</sequence>
<reference evidence="1" key="1">
    <citation type="journal article" date="2021" name="Open Biol.">
        <title>Shared evolutionary footprints suggest mitochondrial oxidative damage underlies multiple complex I losses in fungi.</title>
        <authorList>
            <person name="Schikora-Tamarit M.A."/>
            <person name="Marcet-Houben M."/>
            <person name="Nosek J."/>
            <person name="Gabaldon T."/>
        </authorList>
    </citation>
    <scope>NUCLEOTIDE SEQUENCE</scope>
    <source>
        <strain evidence="1">CBS2887</strain>
    </source>
</reference>
<comment type="caution">
    <text evidence="1">The sequence shown here is derived from an EMBL/GenBank/DDBJ whole genome shotgun (WGS) entry which is preliminary data.</text>
</comment>
<proteinExistence type="predicted"/>
<organism evidence="1 2">
    <name type="scientific">Wickerhamomyces pijperi</name>
    <name type="common">Yeast</name>
    <name type="synonym">Pichia pijperi</name>
    <dbReference type="NCBI Taxonomy" id="599730"/>
    <lineage>
        <taxon>Eukaryota</taxon>
        <taxon>Fungi</taxon>
        <taxon>Dikarya</taxon>
        <taxon>Ascomycota</taxon>
        <taxon>Saccharomycotina</taxon>
        <taxon>Saccharomycetes</taxon>
        <taxon>Phaffomycetales</taxon>
        <taxon>Wickerhamomycetaceae</taxon>
        <taxon>Wickerhamomyces</taxon>
    </lineage>
</organism>
<dbReference type="Proteomes" id="UP000774326">
    <property type="component" value="Unassembled WGS sequence"/>
</dbReference>
<gene>
    <name evidence="1" type="ORF">WICPIJ_006020</name>
</gene>
<dbReference type="OrthoDB" id="10466061at2759"/>
<name>A0A9P8TLT0_WICPI</name>
<keyword evidence="2" id="KW-1185">Reference proteome</keyword>
<reference evidence="1" key="2">
    <citation type="submission" date="2021-01" db="EMBL/GenBank/DDBJ databases">
        <authorList>
            <person name="Schikora-Tamarit M.A."/>
        </authorList>
    </citation>
    <scope>NUCLEOTIDE SEQUENCE</scope>
    <source>
        <strain evidence="1">CBS2887</strain>
    </source>
</reference>
<evidence type="ECO:0000313" key="2">
    <source>
        <dbReference type="Proteomes" id="UP000774326"/>
    </source>
</evidence>